<organism evidence="2 3">
    <name type="scientific">Desulfovibrio porci</name>
    <dbReference type="NCBI Taxonomy" id="2605782"/>
    <lineage>
        <taxon>Bacteria</taxon>
        <taxon>Pseudomonadati</taxon>
        <taxon>Thermodesulfobacteriota</taxon>
        <taxon>Desulfovibrionia</taxon>
        <taxon>Desulfovibrionales</taxon>
        <taxon>Desulfovibrionaceae</taxon>
        <taxon>Desulfovibrio</taxon>
    </lineage>
</organism>
<dbReference type="CDD" id="cd18785">
    <property type="entry name" value="SF2_C"/>
    <property type="match status" value="1"/>
</dbReference>
<name>A0A6L5XK21_9BACT</name>
<dbReference type="Pfam" id="PF04851">
    <property type="entry name" value="ResIII"/>
    <property type="match status" value="1"/>
</dbReference>
<evidence type="ECO:0000259" key="1">
    <source>
        <dbReference type="PROSITE" id="PS51194"/>
    </source>
</evidence>
<dbReference type="AlphaFoldDB" id="A0A6L5XK21"/>
<dbReference type="GO" id="GO:0003677">
    <property type="term" value="F:DNA binding"/>
    <property type="evidence" value="ECO:0007669"/>
    <property type="project" value="InterPro"/>
</dbReference>
<gene>
    <name evidence="2" type="ORF">FYJ44_05805</name>
</gene>
<dbReference type="Pfam" id="PF00271">
    <property type="entry name" value="Helicase_C"/>
    <property type="match status" value="1"/>
</dbReference>
<dbReference type="GO" id="GO:0016787">
    <property type="term" value="F:hydrolase activity"/>
    <property type="evidence" value="ECO:0007669"/>
    <property type="project" value="InterPro"/>
</dbReference>
<evidence type="ECO:0000313" key="2">
    <source>
        <dbReference type="EMBL" id="MSS27573.1"/>
    </source>
</evidence>
<protein>
    <recommendedName>
        <fullName evidence="1">Helicase C-terminal domain-containing protein</fullName>
    </recommendedName>
</protein>
<dbReference type="InterPro" id="IPR050742">
    <property type="entry name" value="Helicase_Restrict-Modif_Enz"/>
</dbReference>
<dbReference type="PANTHER" id="PTHR47396:SF1">
    <property type="entry name" value="ATP-DEPENDENT HELICASE IRC3-RELATED"/>
    <property type="match status" value="1"/>
</dbReference>
<dbReference type="InterPro" id="IPR006935">
    <property type="entry name" value="Helicase/UvrB_N"/>
</dbReference>
<dbReference type="EMBL" id="VUMH01000004">
    <property type="protein sequence ID" value="MSS27573.1"/>
    <property type="molecule type" value="Genomic_DNA"/>
</dbReference>
<comment type="caution">
    <text evidence="2">The sequence shown here is derived from an EMBL/GenBank/DDBJ whole genome shotgun (WGS) entry which is preliminary data.</text>
</comment>
<sequence>MLARKEGLAELLDAYGHIIVDEGHHLPVFSFEGILKQTKVRYILGLTATPERRDSHHPIIFMQCGMVRHSVTKIEHLLSSLEVRARCLQTPTLPNDATIQDVFRTLCEDSARNSRIVDDTWDAWNEGRKVLLLTERANHLEILREMLASKGVSCHILHGRLSRKQRALVLDTLQTMPDSAARVILATGKLIGEGFDHSPLDTIVLAMPISWQGTLQQYAGRLHRQHIDKADIRVYDYVETDNPQLHRMWKKRRVGYTAMGYHVVETEGIS</sequence>
<keyword evidence="3" id="KW-1185">Reference proteome</keyword>
<dbReference type="InterPro" id="IPR001650">
    <property type="entry name" value="Helicase_C-like"/>
</dbReference>
<accession>A0A6L5XK21</accession>
<dbReference type="Proteomes" id="UP000477488">
    <property type="component" value="Unassembled WGS sequence"/>
</dbReference>
<evidence type="ECO:0000313" key="3">
    <source>
        <dbReference type="Proteomes" id="UP000477488"/>
    </source>
</evidence>
<dbReference type="GO" id="GO:0005524">
    <property type="term" value="F:ATP binding"/>
    <property type="evidence" value="ECO:0007669"/>
    <property type="project" value="InterPro"/>
</dbReference>
<dbReference type="PANTHER" id="PTHR47396">
    <property type="entry name" value="TYPE I RESTRICTION ENZYME ECOKI R PROTEIN"/>
    <property type="match status" value="1"/>
</dbReference>
<dbReference type="GO" id="GO:0005829">
    <property type="term" value="C:cytosol"/>
    <property type="evidence" value="ECO:0007669"/>
    <property type="project" value="TreeGrafter"/>
</dbReference>
<reference evidence="2 3" key="1">
    <citation type="submission" date="2019-09" db="EMBL/GenBank/DDBJ databases">
        <title>In-depth cultivation of the pig gut microbiome towards novel bacterial diversity and tailored functional studies.</title>
        <authorList>
            <person name="Wylensek D."/>
            <person name="Hitch T.C.A."/>
            <person name="Clavel T."/>
        </authorList>
    </citation>
    <scope>NUCLEOTIDE SEQUENCE [LARGE SCALE GENOMIC DNA]</scope>
    <source>
        <strain evidence="2 3">PG-178-WT-4</strain>
    </source>
</reference>
<feature type="domain" description="Helicase C-terminal" evidence="1">
    <location>
        <begin position="98"/>
        <end position="267"/>
    </location>
</feature>
<proteinExistence type="predicted"/>
<dbReference type="PROSITE" id="PS51194">
    <property type="entry name" value="HELICASE_CTER"/>
    <property type="match status" value="1"/>
</dbReference>
<dbReference type="SUPFAM" id="SSF52540">
    <property type="entry name" value="P-loop containing nucleoside triphosphate hydrolases"/>
    <property type="match status" value="1"/>
</dbReference>
<dbReference type="InterPro" id="IPR027417">
    <property type="entry name" value="P-loop_NTPase"/>
</dbReference>
<dbReference type="Gene3D" id="3.40.50.300">
    <property type="entry name" value="P-loop containing nucleotide triphosphate hydrolases"/>
    <property type="match status" value="2"/>
</dbReference>